<dbReference type="AlphaFoldDB" id="A0AAV2S628"/>
<accession>A0AAV2S628</accession>
<sequence length="120" mass="13019">HCVCTYVFSPVFRGVIGLYVHGKTQVCVSASRRRVCQLVLLTISAPSKVLHLSLVIVVDLTISLICGRSFMAAQDPIRPPSHTAAATALCFSYGGLPTVRRGGGQEQLRPLEETLFHIIT</sequence>
<reference evidence="1 2" key="1">
    <citation type="submission" date="2024-05" db="EMBL/GenBank/DDBJ databases">
        <authorList>
            <person name="Wallberg A."/>
        </authorList>
    </citation>
    <scope>NUCLEOTIDE SEQUENCE [LARGE SCALE GENOMIC DNA]</scope>
</reference>
<evidence type="ECO:0000313" key="2">
    <source>
        <dbReference type="Proteomes" id="UP001497623"/>
    </source>
</evidence>
<gene>
    <name evidence="1" type="ORF">MNOR_LOCUS32550</name>
</gene>
<proteinExistence type="predicted"/>
<feature type="non-terminal residue" evidence="1">
    <location>
        <position position="1"/>
    </location>
</feature>
<name>A0AAV2S628_MEGNR</name>
<dbReference type="EMBL" id="CAXKWB010044513">
    <property type="protein sequence ID" value="CAL4160794.1"/>
    <property type="molecule type" value="Genomic_DNA"/>
</dbReference>
<evidence type="ECO:0000313" key="1">
    <source>
        <dbReference type="EMBL" id="CAL4160794.1"/>
    </source>
</evidence>
<organism evidence="1 2">
    <name type="scientific">Meganyctiphanes norvegica</name>
    <name type="common">Northern krill</name>
    <name type="synonym">Thysanopoda norvegica</name>
    <dbReference type="NCBI Taxonomy" id="48144"/>
    <lineage>
        <taxon>Eukaryota</taxon>
        <taxon>Metazoa</taxon>
        <taxon>Ecdysozoa</taxon>
        <taxon>Arthropoda</taxon>
        <taxon>Crustacea</taxon>
        <taxon>Multicrustacea</taxon>
        <taxon>Malacostraca</taxon>
        <taxon>Eumalacostraca</taxon>
        <taxon>Eucarida</taxon>
        <taxon>Euphausiacea</taxon>
        <taxon>Euphausiidae</taxon>
        <taxon>Meganyctiphanes</taxon>
    </lineage>
</organism>
<keyword evidence="2" id="KW-1185">Reference proteome</keyword>
<comment type="caution">
    <text evidence="1">The sequence shown here is derived from an EMBL/GenBank/DDBJ whole genome shotgun (WGS) entry which is preliminary data.</text>
</comment>
<protein>
    <submittedName>
        <fullName evidence="1">Uncharacterized protein</fullName>
    </submittedName>
</protein>
<dbReference type="Proteomes" id="UP001497623">
    <property type="component" value="Unassembled WGS sequence"/>
</dbReference>